<evidence type="ECO:0000313" key="3">
    <source>
        <dbReference type="Proteomes" id="UP001163046"/>
    </source>
</evidence>
<organism evidence="2 3">
    <name type="scientific">Desmophyllum pertusum</name>
    <dbReference type="NCBI Taxonomy" id="174260"/>
    <lineage>
        <taxon>Eukaryota</taxon>
        <taxon>Metazoa</taxon>
        <taxon>Cnidaria</taxon>
        <taxon>Anthozoa</taxon>
        <taxon>Hexacorallia</taxon>
        <taxon>Scleractinia</taxon>
        <taxon>Caryophylliina</taxon>
        <taxon>Caryophylliidae</taxon>
        <taxon>Desmophyllum</taxon>
    </lineage>
</organism>
<dbReference type="AlphaFoldDB" id="A0A9W9YH86"/>
<evidence type="ECO:0000256" key="1">
    <source>
        <dbReference type="SAM" id="SignalP"/>
    </source>
</evidence>
<dbReference type="OrthoDB" id="5953782at2759"/>
<proteinExistence type="predicted"/>
<evidence type="ECO:0000313" key="2">
    <source>
        <dbReference type="EMBL" id="KAJ7339569.1"/>
    </source>
</evidence>
<accession>A0A9W9YH86</accession>
<protein>
    <submittedName>
        <fullName evidence="2">Uncharacterized protein</fullName>
    </submittedName>
</protein>
<gene>
    <name evidence="2" type="ORF">OS493_005970</name>
</gene>
<feature type="chain" id="PRO_5040987270" evidence="1">
    <location>
        <begin position="17"/>
        <end position="306"/>
    </location>
</feature>
<dbReference type="EMBL" id="MU827779">
    <property type="protein sequence ID" value="KAJ7339569.1"/>
    <property type="molecule type" value="Genomic_DNA"/>
</dbReference>
<reference evidence="2" key="1">
    <citation type="submission" date="2023-01" db="EMBL/GenBank/DDBJ databases">
        <title>Genome assembly of the deep-sea coral Lophelia pertusa.</title>
        <authorList>
            <person name="Herrera S."/>
            <person name="Cordes E."/>
        </authorList>
    </citation>
    <scope>NUCLEOTIDE SEQUENCE</scope>
    <source>
        <strain evidence="2">USNM1676648</strain>
        <tissue evidence="2">Polyp</tissue>
    </source>
</reference>
<keyword evidence="1" id="KW-0732">Signal</keyword>
<name>A0A9W9YH86_9CNID</name>
<keyword evidence="3" id="KW-1185">Reference proteome</keyword>
<comment type="caution">
    <text evidence="2">The sequence shown here is derived from an EMBL/GenBank/DDBJ whole genome shotgun (WGS) entry which is preliminary data.</text>
</comment>
<sequence length="306" mass="33802">MYALFLLGAVLVTAQGSSIKMIELENSYRYPLAPIAIPVQVQFITQKDIQATGKVTQHYDAALCGGCSFDGLNARFAVNLVNNPWDYDAGDYITVTVLDSAGNVITTNVNESSKIPQPDFNFTYSVKFKNLYFTIVTGPAPSFVFTLSLTFDYKNRVYFPVPCKPRWQMTAMEYAVMQNYSKGDDTGHLVPVFKSSTTQDVVTGRLKLFRLDYCFGASHFYNITITVVAEDQKSGFASFACKKTYNAGKCDVRSPYFDISGGPVNFILVGLEGPMDYGPVQVLVRGDGRYGDSNNFIIAASVPFVI</sequence>
<dbReference type="Proteomes" id="UP001163046">
    <property type="component" value="Unassembled WGS sequence"/>
</dbReference>
<feature type="signal peptide" evidence="1">
    <location>
        <begin position="1"/>
        <end position="16"/>
    </location>
</feature>